<sequence length="831" mass="91605">MTQSVQPVNGVVQIQSSNIKRSPSGHHPTLDLRSSSQSHIAMDSYNNYNGGFAGYVDAHGNPMLQPQSAPLPQIKMENSSAQKYEPFGQAGAIEPPFRGYCENTHDALILFEAAKRGIIPRVTRRLTDREKAAMIKSGAVFVFDEHESNIKRWTDGMSWSPSRIYGNYLTYREIVDKAEALASPNAVGITATETSGISSSRPFPRNPIPGSARNRPHLSAASVSGLELPNNPGRPRSPSDAQLLGFDGGRPKKGQQGAKNFWRPDGLVKRTISVMVNGYHQHLVSYYNPTDVHDDRLYRPRDIPLLAELDIGEEYLRSDSFRLPIQTMYTSDGKLRYAGEPTSVPGQSNNQAQDTFLGHSQHPPPPASAPVQLQNMYAVPQQAYTFATVPKEAVMDSNSHSRPSTGASQISVITPMSPITAGNYYDNYLEQEQQKPMTHTAPVVWHVPLPPAPQQRPHTTQFAGSAAMARQMSEGGAVDKSAARMRSNSRYQPYNSPDQCHASQSAMQLVLPGHQTRPSMMRRTPSYQNDPNPYVPMTPVSETVRNSPMSNNKNNIINSNHNNHNNINNVVVLNSSELPMQQMQYSPATTSTSQGSPQEVQQMHYVNVEPNGTTGFQSMDHPQIQSSSSNVSMPSSTSQQSGSFTNGYNPSESHPIIASSLPNSGWPGLNGTNMPPQYIGMPSVKMEYVDPSTESIDMIPTFSRSVGGGMPMYQQAAMQLAHANGDNNIHAGQSSAEGQWVLSPGPPGSAQPHLVMSHPYQGQQQPMLSMGPPQHMVMSGWQTGNTVFQQERQDPQQQQQQHQQQQQQQPQQQQQQQPQQQQIYYHMPNSQ</sequence>
<keyword evidence="2" id="KW-1185">Reference proteome</keyword>
<evidence type="ECO:0000313" key="2">
    <source>
        <dbReference type="Proteomes" id="UP001227268"/>
    </source>
</evidence>
<gene>
    <name evidence="1" type="ORF">QFC21_005328</name>
</gene>
<protein>
    <submittedName>
        <fullName evidence="1">Uncharacterized protein</fullName>
    </submittedName>
</protein>
<organism evidence="1 2">
    <name type="scientific">Naganishia friedmannii</name>
    <dbReference type="NCBI Taxonomy" id="89922"/>
    <lineage>
        <taxon>Eukaryota</taxon>
        <taxon>Fungi</taxon>
        <taxon>Dikarya</taxon>
        <taxon>Basidiomycota</taxon>
        <taxon>Agaricomycotina</taxon>
        <taxon>Tremellomycetes</taxon>
        <taxon>Filobasidiales</taxon>
        <taxon>Filobasidiaceae</taxon>
        <taxon>Naganishia</taxon>
    </lineage>
</organism>
<name>A0ACC2VBG6_9TREE</name>
<proteinExistence type="predicted"/>
<evidence type="ECO:0000313" key="1">
    <source>
        <dbReference type="EMBL" id="KAJ9095966.1"/>
    </source>
</evidence>
<dbReference type="Proteomes" id="UP001227268">
    <property type="component" value="Unassembled WGS sequence"/>
</dbReference>
<accession>A0ACC2VBG6</accession>
<comment type="caution">
    <text evidence="1">The sequence shown here is derived from an EMBL/GenBank/DDBJ whole genome shotgun (WGS) entry which is preliminary data.</text>
</comment>
<dbReference type="EMBL" id="JASBWT010000020">
    <property type="protein sequence ID" value="KAJ9095966.1"/>
    <property type="molecule type" value="Genomic_DNA"/>
</dbReference>
<reference evidence="1" key="1">
    <citation type="submission" date="2023-04" db="EMBL/GenBank/DDBJ databases">
        <title>Draft Genome sequencing of Naganishia species isolated from polar environments using Oxford Nanopore Technology.</title>
        <authorList>
            <person name="Leo P."/>
            <person name="Venkateswaran K."/>
        </authorList>
    </citation>
    <scope>NUCLEOTIDE SEQUENCE</scope>
    <source>
        <strain evidence="1">MNA-CCFEE 5423</strain>
    </source>
</reference>